<feature type="region of interest" description="Disordered" evidence="5">
    <location>
        <begin position="1"/>
        <end position="48"/>
    </location>
</feature>
<keyword evidence="4 6" id="KW-0472">Membrane</keyword>
<dbReference type="GO" id="GO:0090374">
    <property type="term" value="P:oligopeptide export from mitochondrion"/>
    <property type="evidence" value="ECO:0007669"/>
    <property type="project" value="TreeGrafter"/>
</dbReference>
<dbReference type="GO" id="GO:0005524">
    <property type="term" value="F:ATP binding"/>
    <property type="evidence" value="ECO:0007669"/>
    <property type="project" value="InterPro"/>
</dbReference>
<proteinExistence type="predicted"/>
<reference evidence="9" key="1">
    <citation type="submission" date="2024-04" db="EMBL/GenBank/DDBJ databases">
        <title>Salinicola lusitanus LLJ914,a marine bacterium isolated from the Okinawa Trough.</title>
        <authorList>
            <person name="Li J."/>
        </authorList>
    </citation>
    <scope>NUCLEOTIDE SEQUENCE [LARGE SCALE GENOMIC DNA]</scope>
</reference>
<dbReference type="Gene3D" id="1.20.1560.10">
    <property type="entry name" value="ABC transporter type 1, transmembrane domain"/>
    <property type="match status" value="1"/>
</dbReference>
<evidence type="ECO:0000256" key="3">
    <source>
        <dbReference type="ARBA" id="ARBA00022989"/>
    </source>
</evidence>
<protein>
    <recommendedName>
        <fullName evidence="7">ABC transmembrane type-1 domain-containing protein</fullName>
    </recommendedName>
</protein>
<dbReference type="PROSITE" id="PS50929">
    <property type="entry name" value="ABC_TM1F"/>
    <property type="match status" value="1"/>
</dbReference>
<dbReference type="Pfam" id="PF00664">
    <property type="entry name" value="ABC_membrane"/>
    <property type="match status" value="1"/>
</dbReference>
<dbReference type="InterPro" id="IPR036640">
    <property type="entry name" value="ABC1_TM_sf"/>
</dbReference>
<dbReference type="AlphaFoldDB" id="A0AAW0PWY8"/>
<accession>A0AAW0PWY8</accession>
<dbReference type="GO" id="GO:0015421">
    <property type="term" value="F:ABC-type oligopeptide transporter activity"/>
    <property type="evidence" value="ECO:0007669"/>
    <property type="project" value="TreeGrafter"/>
</dbReference>
<evidence type="ECO:0000256" key="1">
    <source>
        <dbReference type="ARBA" id="ARBA00004141"/>
    </source>
</evidence>
<evidence type="ECO:0000256" key="4">
    <source>
        <dbReference type="ARBA" id="ARBA00023136"/>
    </source>
</evidence>
<name>A0AAW0PWY8_9GOBI</name>
<dbReference type="PANTHER" id="PTHR43394:SF27">
    <property type="entry name" value="ATP-DEPENDENT TRANSLOCASE ABCB1-LIKE"/>
    <property type="match status" value="1"/>
</dbReference>
<dbReference type="InterPro" id="IPR039421">
    <property type="entry name" value="Type_1_exporter"/>
</dbReference>
<keyword evidence="2 6" id="KW-0812">Transmembrane</keyword>
<evidence type="ECO:0000259" key="7">
    <source>
        <dbReference type="PROSITE" id="PS50929"/>
    </source>
</evidence>
<evidence type="ECO:0000256" key="2">
    <source>
        <dbReference type="ARBA" id="ARBA00022692"/>
    </source>
</evidence>
<feature type="compositionally biased region" description="Basic and acidic residues" evidence="5">
    <location>
        <begin position="37"/>
        <end position="48"/>
    </location>
</feature>
<keyword evidence="3 6" id="KW-1133">Transmembrane helix</keyword>
<gene>
    <name evidence="8" type="ORF">WMY93_002525</name>
</gene>
<dbReference type="SUPFAM" id="SSF90123">
    <property type="entry name" value="ABC transporter transmembrane region"/>
    <property type="match status" value="1"/>
</dbReference>
<sequence length="252" mass="28044">MSHGHRFRTSPGQNIPERETSQGVKTGRMKKKMTLSTRDDGKKVDAKNKDKNDRAAVGCFQLFRFATCKDVAMMVIGSLCALIHGAAAPLMLLVYGMMTNTFVAYELQTQELKDPNKTCTNASIHWTNGTLYLTADNTTISCGLDIEAELTMFAYYYIGIGAGVLVLSYVQIVFWVSAAARQVQKIRMTYFRKVMRMEIGWFDCNSVGELNTRISDDINKSTMPLLTKCLSLLRGFPPSSLASWWALSEGGS</sequence>
<dbReference type="GO" id="GO:0005743">
    <property type="term" value="C:mitochondrial inner membrane"/>
    <property type="evidence" value="ECO:0007669"/>
    <property type="project" value="TreeGrafter"/>
</dbReference>
<dbReference type="Proteomes" id="UP001460270">
    <property type="component" value="Unassembled WGS sequence"/>
</dbReference>
<feature type="transmembrane region" description="Helical" evidence="6">
    <location>
        <begin position="71"/>
        <end position="95"/>
    </location>
</feature>
<dbReference type="EMBL" id="JBBPFD010000002">
    <property type="protein sequence ID" value="KAK7939199.1"/>
    <property type="molecule type" value="Genomic_DNA"/>
</dbReference>
<feature type="transmembrane region" description="Helical" evidence="6">
    <location>
        <begin position="154"/>
        <end position="178"/>
    </location>
</feature>
<comment type="subcellular location">
    <subcellularLocation>
        <location evidence="1">Membrane</location>
        <topology evidence="1">Multi-pass membrane protein</topology>
    </subcellularLocation>
</comment>
<dbReference type="InterPro" id="IPR011527">
    <property type="entry name" value="ABC1_TM_dom"/>
</dbReference>
<comment type="caution">
    <text evidence="8">The sequence shown here is derived from an EMBL/GenBank/DDBJ whole genome shotgun (WGS) entry which is preliminary data.</text>
</comment>
<evidence type="ECO:0000313" key="9">
    <source>
        <dbReference type="Proteomes" id="UP001460270"/>
    </source>
</evidence>
<keyword evidence="9" id="KW-1185">Reference proteome</keyword>
<evidence type="ECO:0000313" key="8">
    <source>
        <dbReference type="EMBL" id="KAK7939199.1"/>
    </source>
</evidence>
<evidence type="ECO:0000256" key="5">
    <source>
        <dbReference type="SAM" id="MobiDB-lite"/>
    </source>
</evidence>
<dbReference type="PANTHER" id="PTHR43394">
    <property type="entry name" value="ATP-DEPENDENT PERMEASE MDL1, MITOCHONDRIAL"/>
    <property type="match status" value="1"/>
</dbReference>
<evidence type="ECO:0000256" key="6">
    <source>
        <dbReference type="SAM" id="Phobius"/>
    </source>
</evidence>
<feature type="domain" description="ABC transmembrane type-1" evidence="7">
    <location>
        <begin position="75"/>
        <end position="220"/>
    </location>
</feature>
<organism evidence="8 9">
    <name type="scientific">Mugilogobius chulae</name>
    <name type="common">yellowstripe goby</name>
    <dbReference type="NCBI Taxonomy" id="88201"/>
    <lineage>
        <taxon>Eukaryota</taxon>
        <taxon>Metazoa</taxon>
        <taxon>Chordata</taxon>
        <taxon>Craniata</taxon>
        <taxon>Vertebrata</taxon>
        <taxon>Euteleostomi</taxon>
        <taxon>Actinopterygii</taxon>
        <taxon>Neopterygii</taxon>
        <taxon>Teleostei</taxon>
        <taxon>Neoteleostei</taxon>
        <taxon>Acanthomorphata</taxon>
        <taxon>Gobiaria</taxon>
        <taxon>Gobiiformes</taxon>
        <taxon>Gobioidei</taxon>
        <taxon>Gobiidae</taxon>
        <taxon>Gobionellinae</taxon>
        <taxon>Mugilogobius</taxon>
    </lineage>
</organism>